<dbReference type="AlphaFoldDB" id="F3YZ78"/>
<dbReference type="KEGG" id="daf:Desaf_2511"/>
<dbReference type="Proteomes" id="UP000007844">
    <property type="component" value="Chromosome"/>
</dbReference>
<keyword evidence="3" id="KW-1185">Reference proteome</keyword>
<dbReference type="STRING" id="690850.Desaf_2511"/>
<feature type="transmembrane region" description="Helical" evidence="1">
    <location>
        <begin position="205"/>
        <end position="227"/>
    </location>
</feature>
<evidence type="ECO:0000313" key="3">
    <source>
        <dbReference type="Proteomes" id="UP000007844"/>
    </source>
</evidence>
<feature type="transmembrane region" description="Helical" evidence="1">
    <location>
        <begin position="177"/>
        <end position="199"/>
    </location>
</feature>
<feature type="transmembrane region" description="Helical" evidence="1">
    <location>
        <begin position="6"/>
        <end position="23"/>
    </location>
</feature>
<dbReference type="Pfam" id="PF04474">
    <property type="entry name" value="DUF554"/>
    <property type="match status" value="1"/>
</dbReference>
<protein>
    <recommendedName>
        <fullName evidence="4">DUF554 domain-containing protein</fullName>
    </recommendedName>
</protein>
<dbReference type="EMBL" id="CP003221">
    <property type="protein sequence ID" value="EGJ50834.1"/>
    <property type="molecule type" value="Genomic_DNA"/>
</dbReference>
<organism evidence="2 3">
    <name type="scientific">Desulfocurvibacter africanus subsp. africanus str. Walvis Bay</name>
    <dbReference type="NCBI Taxonomy" id="690850"/>
    <lineage>
        <taxon>Bacteria</taxon>
        <taxon>Pseudomonadati</taxon>
        <taxon>Thermodesulfobacteriota</taxon>
        <taxon>Desulfovibrionia</taxon>
        <taxon>Desulfovibrionales</taxon>
        <taxon>Desulfovibrionaceae</taxon>
        <taxon>Desulfocurvibacter</taxon>
    </lineage>
</organism>
<dbReference type="PANTHER" id="PTHR36111">
    <property type="entry name" value="INNER MEMBRANE PROTEIN-RELATED"/>
    <property type="match status" value="1"/>
</dbReference>
<feature type="transmembrane region" description="Helical" evidence="1">
    <location>
        <begin position="97"/>
        <end position="120"/>
    </location>
</feature>
<evidence type="ECO:0008006" key="4">
    <source>
        <dbReference type="Google" id="ProtNLM"/>
    </source>
</evidence>
<keyword evidence="1" id="KW-0812">Transmembrane</keyword>
<dbReference type="HOGENOM" id="CLU_091659_0_0_7"/>
<name>F3YZ78_DESAF</name>
<gene>
    <name evidence="2" type="ORF">Desaf_2511</name>
</gene>
<reference evidence="2 3" key="1">
    <citation type="journal article" date="2011" name="J. Bacteriol.">
        <title>Genome sequence of the mercury-methylating and pleomorphic Desulfovibrio africanus Strain Walvis Bay.</title>
        <authorList>
            <person name="Brown S.D."/>
            <person name="Wall J.D."/>
            <person name="Kucken A.M."/>
            <person name="Gilmour C.C."/>
            <person name="Podar M."/>
            <person name="Brandt C.C."/>
            <person name="Teshima H."/>
            <person name="Detter J.C."/>
            <person name="Han C.S."/>
            <person name="Land M.L."/>
            <person name="Lucas S."/>
            <person name="Han J."/>
            <person name="Pennacchio L."/>
            <person name="Nolan M."/>
            <person name="Pitluck S."/>
            <person name="Woyke T."/>
            <person name="Goodwin L."/>
            <person name="Palumbo A.V."/>
            <person name="Elias D.A."/>
        </authorList>
    </citation>
    <scope>NUCLEOTIDE SEQUENCE [LARGE SCALE GENOMIC DNA]</scope>
    <source>
        <strain evidence="2 3">Walvis Bay</strain>
    </source>
</reference>
<keyword evidence="1" id="KW-0472">Membrane</keyword>
<feature type="transmembrane region" description="Helical" evidence="1">
    <location>
        <begin position="35"/>
        <end position="52"/>
    </location>
</feature>
<feature type="transmembrane region" description="Helical" evidence="1">
    <location>
        <begin position="58"/>
        <end position="76"/>
    </location>
</feature>
<keyword evidence="1" id="KW-1133">Transmembrane helix</keyword>
<proteinExistence type="predicted"/>
<accession>F3YZ78</accession>
<dbReference type="PANTHER" id="PTHR36111:SF2">
    <property type="entry name" value="INNER MEMBRANE PROTEIN"/>
    <property type="match status" value="1"/>
</dbReference>
<dbReference type="RefSeq" id="WP_014260530.1">
    <property type="nucleotide sequence ID" value="NC_016629.1"/>
</dbReference>
<evidence type="ECO:0000256" key="1">
    <source>
        <dbReference type="SAM" id="Phobius"/>
    </source>
</evidence>
<sequence>MLPVGTIVNVAAILGGGTIGLVIGRRFPENIRNLVFQGLGLCTFIIGVQMALKFSNPLLMIFAILLGGVTGELLHLEEFFASLGDRVKRLVRSRNTMFTDGMITASLLYCVGSMAILGSFDEGLRGDPTLLFTKSMLDGFASIALASTYGIGVLFSAVPLFLYQFSLTMFASMFREVITPGLVTELTAVGGLLIIGIGINLMKLTYIRISNLLPALGFIVILAKIFAEG</sequence>
<dbReference type="eggNOG" id="COG1811">
    <property type="taxonomic scope" value="Bacteria"/>
</dbReference>
<feature type="transmembrane region" description="Helical" evidence="1">
    <location>
        <begin position="140"/>
        <end position="165"/>
    </location>
</feature>
<dbReference type="InterPro" id="IPR007563">
    <property type="entry name" value="DUF554"/>
</dbReference>
<evidence type="ECO:0000313" key="2">
    <source>
        <dbReference type="EMBL" id="EGJ50834.1"/>
    </source>
</evidence>